<gene>
    <name evidence="2" type="ORF">ABDB84_08900</name>
</gene>
<accession>A0ABU9YY03</accession>
<dbReference type="RefSeq" id="WP_345919357.1">
    <property type="nucleotide sequence ID" value="NZ_JBDIVE010000003.1"/>
</dbReference>
<dbReference type="EMBL" id="JBDIVE010000003">
    <property type="protein sequence ID" value="MEN3068593.1"/>
    <property type="molecule type" value="Genomic_DNA"/>
</dbReference>
<protein>
    <submittedName>
        <fullName evidence="2">Uncharacterized protein</fullName>
    </submittedName>
</protein>
<feature type="chain" id="PRO_5045334504" evidence="1">
    <location>
        <begin position="27"/>
        <end position="108"/>
    </location>
</feature>
<comment type="caution">
    <text evidence="2">The sequence shown here is derived from an EMBL/GenBank/DDBJ whole genome shotgun (WGS) entry which is preliminary data.</text>
</comment>
<evidence type="ECO:0000256" key="1">
    <source>
        <dbReference type="SAM" id="SignalP"/>
    </source>
</evidence>
<reference evidence="2 3" key="1">
    <citation type="journal article" date="2018" name="Int. J. Syst. Evol. Microbiol.">
        <title>Uliginosibacterium sediminicola sp. nov., isolated from freshwater sediment.</title>
        <authorList>
            <person name="Hwang W.M."/>
            <person name="Kim S.M."/>
            <person name="Kang K."/>
            <person name="Ahn T.Y."/>
        </authorList>
    </citation>
    <scope>NUCLEOTIDE SEQUENCE [LARGE SCALE GENOMIC DNA]</scope>
    <source>
        <strain evidence="2 3">M1-21</strain>
    </source>
</reference>
<name>A0ABU9YY03_9RHOO</name>
<evidence type="ECO:0000313" key="3">
    <source>
        <dbReference type="Proteomes" id="UP001410394"/>
    </source>
</evidence>
<dbReference type="Proteomes" id="UP001410394">
    <property type="component" value="Unassembled WGS sequence"/>
</dbReference>
<proteinExistence type="predicted"/>
<keyword evidence="1" id="KW-0732">Signal</keyword>
<evidence type="ECO:0000313" key="2">
    <source>
        <dbReference type="EMBL" id="MEN3068593.1"/>
    </source>
</evidence>
<sequence length="108" mass="11631">MLAITNTMRSVLALLALIVVSSLAAAAEPSEVQAASFVLLTEPKLPEANAFRTQLEARLKGRVQIDNMEADGEKVILLRIRGGTLMIGLIEAPLPKGQIDDLCQGAWY</sequence>
<keyword evidence="3" id="KW-1185">Reference proteome</keyword>
<feature type="signal peptide" evidence="1">
    <location>
        <begin position="1"/>
        <end position="26"/>
    </location>
</feature>
<organism evidence="2 3">
    <name type="scientific">Uliginosibacterium sediminicola</name>
    <dbReference type="NCBI Taxonomy" id="2024550"/>
    <lineage>
        <taxon>Bacteria</taxon>
        <taxon>Pseudomonadati</taxon>
        <taxon>Pseudomonadota</taxon>
        <taxon>Betaproteobacteria</taxon>
        <taxon>Rhodocyclales</taxon>
        <taxon>Zoogloeaceae</taxon>
        <taxon>Uliginosibacterium</taxon>
    </lineage>
</organism>